<reference evidence="3 4" key="2">
    <citation type="submission" date="2018-11" db="EMBL/GenBank/DDBJ databases">
        <authorList>
            <consortium name="Pathogen Informatics"/>
        </authorList>
    </citation>
    <scope>NUCLEOTIDE SEQUENCE [LARGE SCALE GENOMIC DNA]</scope>
</reference>
<dbReference type="PANTHER" id="PTHR20873">
    <property type="entry name" value="L-SERYL-TRNA(SEC) KINASE"/>
    <property type="match status" value="1"/>
</dbReference>
<organism evidence="5">
    <name type="scientific">Gongylonema pulchrum</name>
    <dbReference type="NCBI Taxonomy" id="637853"/>
    <lineage>
        <taxon>Eukaryota</taxon>
        <taxon>Metazoa</taxon>
        <taxon>Ecdysozoa</taxon>
        <taxon>Nematoda</taxon>
        <taxon>Chromadorea</taxon>
        <taxon>Rhabditida</taxon>
        <taxon>Spirurina</taxon>
        <taxon>Spiruromorpha</taxon>
        <taxon>Spiruroidea</taxon>
        <taxon>Gongylonematidae</taxon>
        <taxon>Gongylonema</taxon>
    </lineage>
</organism>
<dbReference type="Pfam" id="PF08433">
    <property type="entry name" value="KTI12"/>
    <property type="match status" value="1"/>
</dbReference>
<dbReference type="GO" id="GO:0000049">
    <property type="term" value="F:tRNA binding"/>
    <property type="evidence" value="ECO:0007669"/>
    <property type="project" value="TreeGrafter"/>
</dbReference>
<keyword evidence="1" id="KW-0547">Nucleotide-binding</keyword>
<dbReference type="InterPro" id="IPR052648">
    <property type="entry name" value="Ser-tRNA(Sec)_kinase"/>
</dbReference>
<dbReference type="InterPro" id="IPR027417">
    <property type="entry name" value="P-loop_NTPase"/>
</dbReference>
<dbReference type="AlphaFoldDB" id="A0A183CV47"/>
<accession>A0A183CV47</accession>
<reference evidence="5" key="1">
    <citation type="submission" date="2016-06" db="UniProtKB">
        <authorList>
            <consortium name="WormBaseParasite"/>
        </authorList>
    </citation>
    <scope>IDENTIFICATION</scope>
</reference>
<sequence>MALVLVMGIPGAGKTTLCKNLEERIGTSCCAIFSFDDIFNDDGFMEHLWGKEYAHAGILHLYGLDSTPSAHSERKRCETRVRDFLRNQACRGESSRVTVVDDIFYLRSMRRPFKRMANTFHLAYMVVLVDVPLDLALAQNAQRPEQYRIPEQVIAKINKNMELPAENEPSFIYRPGDSLDELAAQIRKQRETALSRPVRETQSTVQPAADEKWKKLELDLRRCIGELVRETGARTKGALLSEIKKAVYLDLRTKDIPNWDIDGLKDILRQRILDH</sequence>
<evidence type="ECO:0000313" key="4">
    <source>
        <dbReference type="Proteomes" id="UP000271098"/>
    </source>
</evidence>
<evidence type="ECO:0000256" key="1">
    <source>
        <dbReference type="ARBA" id="ARBA00022741"/>
    </source>
</evidence>
<keyword evidence="4" id="KW-1185">Reference proteome</keyword>
<evidence type="ECO:0000256" key="2">
    <source>
        <dbReference type="ARBA" id="ARBA00022840"/>
    </source>
</evidence>
<dbReference type="Proteomes" id="UP000271098">
    <property type="component" value="Unassembled WGS sequence"/>
</dbReference>
<name>A0A183CV47_9BILA</name>
<dbReference type="EMBL" id="UYRT01000276">
    <property type="protein sequence ID" value="VDK27890.1"/>
    <property type="molecule type" value="Genomic_DNA"/>
</dbReference>
<proteinExistence type="predicted"/>
<evidence type="ECO:0000313" key="5">
    <source>
        <dbReference type="WBParaSite" id="GPUH_0000033701-mRNA-1"/>
    </source>
</evidence>
<dbReference type="SUPFAM" id="SSF52540">
    <property type="entry name" value="P-loop containing nucleoside triphosphate hydrolases"/>
    <property type="match status" value="1"/>
</dbReference>
<dbReference type="WBParaSite" id="GPUH_0000033701-mRNA-1">
    <property type="protein sequence ID" value="GPUH_0000033701-mRNA-1"/>
    <property type="gene ID" value="GPUH_0000033701"/>
</dbReference>
<gene>
    <name evidence="3" type="ORF">GPUH_LOCUS338</name>
</gene>
<dbReference type="GO" id="GO:0016301">
    <property type="term" value="F:kinase activity"/>
    <property type="evidence" value="ECO:0007669"/>
    <property type="project" value="TreeGrafter"/>
</dbReference>
<dbReference type="InterPro" id="IPR013641">
    <property type="entry name" value="KTI12/PSTK"/>
</dbReference>
<dbReference type="GO" id="GO:0005524">
    <property type="term" value="F:ATP binding"/>
    <property type="evidence" value="ECO:0007669"/>
    <property type="project" value="UniProtKB-KW"/>
</dbReference>
<protein>
    <submittedName>
        <fullName evidence="5">L-seryl-tRNA(Sec) kinase</fullName>
    </submittedName>
</protein>
<keyword evidence="2" id="KW-0067">ATP-binding</keyword>
<dbReference type="OrthoDB" id="9972657at2759"/>
<dbReference type="PANTHER" id="PTHR20873:SF0">
    <property type="entry name" value="L-SERYL-TRNA(SEC) KINASE"/>
    <property type="match status" value="1"/>
</dbReference>
<evidence type="ECO:0000313" key="3">
    <source>
        <dbReference type="EMBL" id="VDK27890.1"/>
    </source>
</evidence>
<dbReference type="Gene3D" id="3.40.50.300">
    <property type="entry name" value="P-loop containing nucleotide triphosphate hydrolases"/>
    <property type="match status" value="1"/>
</dbReference>